<dbReference type="RefSeq" id="WP_091408587.1">
    <property type="nucleotide sequence ID" value="NZ_LT629749.1"/>
</dbReference>
<feature type="transmembrane region" description="Helical" evidence="2">
    <location>
        <begin position="416"/>
        <end position="433"/>
    </location>
</feature>
<name>A0A1H1L5A7_9ACTN</name>
<protein>
    <recommendedName>
        <fullName evidence="5">TrbL/VirB6 plasmid conjugal transfer protein</fullName>
    </recommendedName>
</protein>
<organism evidence="3 4">
    <name type="scientific">Friedmanniella luteola</name>
    <dbReference type="NCBI Taxonomy" id="546871"/>
    <lineage>
        <taxon>Bacteria</taxon>
        <taxon>Bacillati</taxon>
        <taxon>Actinomycetota</taxon>
        <taxon>Actinomycetes</taxon>
        <taxon>Propionibacteriales</taxon>
        <taxon>Nocardioidaceae</taxon>
        <taxon>Friedmanniella</taxon>
    </lineage>
</organism>
<feature type="transmembrane region" description="Helical" evidence="2">
    <location>
        <begin position="379"/>
        <end position="404"/>
    </location>
</feature>
<evidence type="ECO:0008006" key="5">
    <source>
        <dbReference type="Google" id="ProtNLM"/>
    </source>
</evidence>
<feature type="transmembrane region" description="Helical" evidence="2">
    <location>
        <begin position="155"/>
        <end position="174"/>
    </location>
</feature>
<dbReference type="STRING" id="546871.SAMN04488543_0089"/>
<feature type="region of interest" description="Disordered" evidence="1">
    <location>
        <begin position="577"/>
        <end position="601"/>
    </location>
</feature>
<evidence type="ECO:0000256" key="1">
    <source>
        <dbReference type="SAM" id="MobiDB-lite"/>
    </source>
</evidence>
<evidence type="ECO:0000313" key="4">
    <source>
        <dbReference type="Proteomes" id="UP000199092"/>
    </source>
</evidence>
<proteinExistence type="predicted"/>
<accession>A0A1H1L5A7</accession>
<dbReference type="AlphaFoldDB" id="A0A1H1L5A7"/>
<dbReference type="EMBL" id="LT629749">
    <property type="protein sequence ID" value="SDR69663.1"/>
    <property type="molecule type" value="Genomic_DNA"/>
</dbReference>
<feature type="transmembrane region" description="Helical" evidence="2">
    <location>
        <begin position="322"/>
        <end position="346"/>
    </location>
</feature>
<dbReference type="OrthoDB" id="4480700at2"/>
<keyword evidence="2" id="KW-0472">Membrane</keyword>
<feature type="transmembrane region" description="Helical" evidence="2">
    <location>
        <begin position="353"/>
        <end position="373"/>
    </location>
</feature>
<sequence>MSMALKFRRPLVRLLLVLGLVLVAGLVAARPAAADICQDAPAPIAPKSGLPGMLTNQPENVPDAAPDPFMDPAVPIGDVYGYNWKWSNFDLGCGSDFLRDPVAVTNTQSANVVMSVLGGVLAGLGSLEQMAKTSSLGWLTDVVSGVADKLKGPLLAVWLPLAMLGVGLIIGFRAKRASYSDTLRTALIIVGAVGMATFALVFPAVASSAVDKAVVTVADAAGQQFSASATDAVTRESAYRTWLTGNFADPDSAAARELGPRLMSATHYTWSDMKRMSADPAAKKQIDTAKAAEFKAVAQDLETRDPAAYETFTGRGERTAPALLGVLVVVCMGLFIGLAMLMVLIARVMMQGLALAAPLAAVLGVLPTHTSVLSRLWDLFTASIVAVAKFVIAGGVMALVLAAIQSNDALGAGAKLFWVVVATVVALLLTRPIRSFKTIVPGLDPNQSYLRTAMSGVASYFGARIGTEDGTAAGVRSSFAAAEDQEGSRVPVPSVSPDTSESLAALPQPVWASAATADPIWTQTPAAGTETAGPDAAASAAPISAANATAWSRGQSWPGVVSGAPARPALPAAPLRLGAAPLDDDSSASRGGQPGLVLTSSQDTVVDGPVVGTSPASASNPSTADWAQRPRPVAPAQAGTEVVFPTGIIVAAEEHPLYQRSTTDDLEPSEVYLNLPDAELAEDGSEHEMVAYSSEAGRSRAPA</sequence>
<keyword evidence="4" id="KW-1185">Reference proteome</keyword>
<keyword evidence="2" id="KW-1133">Transmembrane helix</keyword>
<keyword evidence="2" id="KW-0812">Transmembrane</keyword>
<evidence type="ECO:0000256" key="2">
    <source>
        <dbReference type="SAM" id="Phobius"/>
    </source>
</evidence>
<feature type="region of interest" description="Disordered" evidence="1">
    <location>
        <begin position="611"/>
        <end position="630"/>
    </location>
</feature>
<reference evidence="3 4" key="1">
    <citation type="submission" date="2016-10" db="EMBL/GenBank/DDBJ databases">
        <authorList>
            <person name="de Groot N.N."/>
        </authorList>
    </citation>
    <scope>NUCLEOTIDE SEQUENCE [LARGE SCALE GENOMIC DNA]</scope>
    <source>
        <strain evidence="3 4">DSM 21741</strain>
    </source>
</reference>
<evidence type="ECO:0000313" key="3">
    <source>
        <dbReference type="EMBL" id="SDR69663.1"/>
    </source>
</evidence>
<dbReference type="Proteomes" id="UP000199092">
    <property type="component" value="Chromosome I"/>
</dbReference>
<feature type="region of interest" description="Disordered" evidence="1">
    <location>
        <begin position="679"/>
        <end position="703"/>
    </location>
</feature>
<feature type="compositionally biased region" description="Low complexity" evidence="1">
    <location>
        <begin position="613"/>
        <end position="630"/>
    </location>
</feature>
<feature type="transmembrane region" description="Helical" evidence="2">
    <location>
        <begin position="186"/>
        <end position="206"/>
    </location>
</feature>
<gene>
    <name evidence="3" type="ORF">SAMN04488543_0089</name>
</gene>